<sequence length="303" mass="33530">MNPSTFTVMEGEDNERIDQRLARDMDVSRTAIQQWITSGDVQVNGKEIKSNYKCRTGDIIEVVPPPEASPLTAQPEAIPLDIRYEDDDVLVVNKERGMVVHPAAGHASGTLVNALLHHTDALSDVNGALRPGIVHRLDKDTSGLIVVAKTNDAHEHLAKQLQTRSLTRLYIALVHGNVSHDEGTIEAPIGRDQQQRQKMAVTNVNAKEAVTHFSVLERFSEHTLVRCRLETGRTHQIRVHMTYIGHSLVADPKYGRSRSSPLAGQALHAETLAFIHPRQQEKRTLTASLPADMQALLDNLRSG</sequence>
<dbReference type="GO" id="GO:0120159">
    <property type="term" value="F:rRNA pseudouridine synthase activity"/>
    <property type="evidence" value="ECO:0007669"/>
    <property type="project" value="UniProtKB-ARBA"/>
</dbReference>
<dbReference type="InterPro" id="IPR006145">
    <property type="entry name" value="PsdUridine_synth_RsuA/RluA"/>
</dbReference>
<dbReference type="InterPro" id="IPR006225">
    <property type="entry name" value="PsdUridine_synth_RluC/D"/>
</dbReference>
<dbReference type="PANTHER" id="PTHR21600">
    <property type="entry name" value="MITOCHONDRIAL RNA PSEUDOURIDINE SYNTHASE"/>
    <property type="match status" value="1"/>
</dbReference>
<dbReference type="GO" id="GO:0000455">
    <property type="term" value="P:enzyme-directed rRNA pseudouridine synthesis"/>
    <property type="evidence" value="ECO:0007669"/>
    <property type="project" value="UniProtKB-ARBA"/>
</dbReference>
<feature type="domain" description="RNA-binding S4" evidence="8">
    <location>
        <begin position="15"/>
        <end position="72"/>
    </location>
</feature>
<dbReference type="InterPro" id="IPR020103">
    <property type="entry name" value="PsdUridine_synth_cat_dom_sf"/>
</dbReference>
<evidence type="ECO:0000256" key="1">
    <source>
        <dbReference type="ARBA" id="ARBA00000073"/>
    </source>
</evidence>
<evidence type="ECO:0000256" key="6">
    <source>
        <dbReference type="PROSITE-ProRule" id="PRU00182"/>
    </source>
</evidence>
<dbReference type="Gene3D" id="3.10.290.10">
    <property type="entry name" value="RNA-binding S4 domain"/>
    <property type="match status" value="1"/>
</dbReference>
<dbReference type="AlphaFoldDB" id="A0A1G8MGA7"/>
<dbReference type="SMART" id="SM00363">
    <property type="entry name" value="S4"/>
    <property type="match status" value="1"/>
</dbReference>
<dbReference type="PANTHER" id="PTHR21600:SF44">
    <property type="entry name" value="RIBOSOMAL LARGE SUBUNIT PSEUDOURIDINE SYNTHASE D"/>
    <property type="match status" value="1"/>
</dbReference>
<evidence type="ECO:0000313" key="9">
    <source>
        <dbReference type="EMBL" id="SDI66912.1"/>
    </source>
</evidence>
<dbReference type="SUPFAM" id="SSF55120">
    <property type="entry name" value="Pseudouridine synthase"/>
    <property type="match status" value="1"/>
</dbReference>
<dbReference type="InterPro" id="IPR036986">
    <property type="entry name" value="S4_RNA-bd_sf"/>
</dbReference>
<keyword evidence="10" id="KW-1185">Reference proteome</keyword>
<evidence type="ECO:0000313" key="10">
    <source>
        <dbReference type="Proteomes" id="UP000198853"/>
    </source>
</evidence>
<evidence type="ECO:0000256" key="7">
    <source>
        <dbReference type="RuleBase" id="RU362028"/>
    </source>
</evidence>
<dbReference type="InterPro" id="IPR006224">
    <property type="entry name" value="PsdUridine_synth_RluA-like_CS"/>
</dbReference>
<evidence type="ECO:0000259" key="8">
    <source>
        <dbReference type="SMART" id="SM00363"/>
    </source>
</evidence>
<dbReference type="InterPro" id="IPR002942">
    <property type="entry name" value="S4_RNA-bd"/>
</dbReference>
<evidence type="ECO:0000256" key="5">
    <source>
        <dbReference type="PIRSR" id="PIRSR606225-1"/>
    </source>
</evidence>
<comment type="similarity">
    <text evidence="2 7">Belongs to the pseudouridine synthase RluA family.</text>
</comment>
<dbReference type="Pfam" id="PF01479">
    <property type="entry name" value="S4"/>
    <property type="match status" value="1"/>
</dbReference>
<dbReference type="PROSITE" id="PS01129">
    <property type="entry name" value="PSI_RLU"/>
    <property type="match status" value="1"/>
</dbReference>
<feature type="active site" evidence="5">
    <location>
        <position position="138"/>
    </location>
</feature>
<dbReference type="Pfam" id="PF00849">
    <property type="entry name" value="PseudoU_synth_2"/>
    <property type="match status" value="1"/>
</dbReference>
<dbReference type="NCBIfam" id="TIGR00005">
    <property type="entry name" value="rluA_subfam"/>
    <property type="match status" value="1"/>
</dbReference>
<dbReference type="PROSITE" id="PS50889">
    <property type="entry name" value="S4"/>
    <property type="match status" value="1"/>
</dbReference>
<dbReference type="CDD" id="cd00165">
    <property type="entry name" value="S4"/>
    <property type="match status" value="1"/>
</dbReference>
<organism evidence="9 10">
    <name type="scientific">Natribacillus halophilus</name>
    <dbReference type="NCBI Taxonomy" id="549003"/>
    <lineage>
        <taxon>Bacteria</taxon>
        <taxon>Bacillati</taxon>
        <taxon>Bacillota</taxon>
        <taxon>Bacilli</taxon>
        <taxon>Bacillales</taxon>
        <taxon>Bacillaceae</taxon>
        <taxon>Natribacillus</taxon>
    </lineage>
</organism>
<reference evidence="9 10" key="1">
    <citation type="submission" date="2016-10" db="EMBL/GenBank/DDBJ databases">
        <authorList>
            <person name="de Groot N.N."/>
        </authorList>
    </citation>
    <scope>NUCLEOTIDE SEQUENCE [LARGE SCALE GENOMIC DNA]</scope>
    <source>
        <strain evidence="9 10">DSM 21771</strain>
    </source>
</reference>
<comment type="catalytic activity">
    <reaction evidence="1 7">
        <text>a uridine in RNA = a pseudouridine in RNA</text>
        <dbReference type="Rhea" id="RHEA:48348"/>
        <dbReference type="Rhea" id="RHEA-COMP:12068"/>
        <dbReference type="Rhea" id="RHEA-COMP:12069"/>
        <dbReference type="ChEBI" id="CHEBI:65314"/>
        <dbReference type="ChEBI" id="CHEBI:65315"/>
    </reaction>
</comment>
<dbReference type="InterPro" id="IPR050188">
    <property type="entry name" value="RluA_PseudoU_synthase"/>
</dbReference>
<gene>
    <name evidence="9" type="ORF">SAMN04488123_104148</name>
</gene>
<dbReference type="RefSeq" id="WP_090397332.1">
    <property type="nucleotide sequence ID" value="NZ_FNEN01000004.1"/>
</dbReference>
<dbReference type="CDD" id="cd02869">
    <property type="entry name" value="PseudoU_synth_RluA_like"/>
    <property type="match status" value="1"/>
</dbReference>
<dbReference type="OrthoDB" id="9807829at2"/>
<protein>
    <recommendedName>
        <fullName evidence="7">Pseudouridine synthase</fullName>
        <ecNumber evidence="7">5.4.99.-</ecNumber>
    </recommendedName>
</protein>
<dbReference type="SUPFAM" id="SSF55174">
    <property type="entry name" value="Alpha-L RNA-binding motif"/>
    <property type="match status" value="1"/>
</dbReference>
<name>A0A1G8MGA7_9BACI</name>
<dbReference type="FunFam" id="3.30.2350.10:FF:000006">
    <property type="entry name" value="Pseudouridine synthase"/>
    <property type="match status" value="1"/>
</dbReference>
<dbReference type="EMBL" id="FNEN01000004">
    <property type="protein sequence ID" value="SDI66912.1"/>
    <property type="molecule type" value="Genomic_DNA"/>
</dbReference>
<comment type="function">
    <text evidence="7">Responsible for synthesis of pseudouridine from uracil.</text>
</comment>
<keyword evidence="4 7" id="KW-0413">Isomerase</keyword>
<evidence type="ECO:0000256" key="4">
    <source>
        <dbReference type="ARBA" id="ARBA00023235"/>
    </source>
</evidence>
<dbReference type="EC" id="5.4.99.-" evidence="7"/>
<dbReference type="Proteomes" id="UP000198853">
    <property type="component" value="Unassembled WGS sequence"/>
</dbReference>
<dbReference type="GO" id="GO:0003723">
    <property type="term" value="F:RNA binding"/>
    <property type="evidence" value="ECO:0007669"/>
    <property type="project" value="UniProtKB-KW"/>
</dbReference>
<proteinExistence type="inferred from homology"/>
<keyword evidence="3 6" id="KW-0694">RNA-binding</keyword>
<dbReference type="Gene3D" id="3.30.2350.10">
    <property type="entry name" value="Pseudouridine synthase"/>
    <property type="match status" value="1"/>
</dbReference>
<evidence type="ECO:0000256" key="2">
    <source>
        <dbReference type="ARBA" id="ARBA00010876"/>
    </source>
</evidence>
<evidence type="ECO:0000256" key="3">
    <source>
        <dbReference type="ARBA" id="ARBA00022884"/>
    </source>
</evidence>
<accession>A0A1G8MGA7</accession>